<dbReference type="InterPro" id="IPR001387">
    <property type="entry name" value="Cro/C1-type_HTH"/>
</dbReference>
<dbReference type="AlphaFoldDB" id="A0A2H1KJU6"/>
<name>A0A2H1KJU6_BRELN</name>
<gene>
    <name evidence="2" type="ORF">BLIN9172_03261</name>
</gene>
<dbReference type="EMBL" id="FXYY01000033">
    <property type="protein sequence ID" value="SMY00070.1"/>
    <property type="molecule type" value="Genomic_DNA"/>
</dbReference>
<keyword evidence="2" id="KW-0238">DNA-binding</keyword>
<protein>
    <submittedName>
        <fullName evidence="2">Pou domain - N-terminal to homeobox domain-containing protein</fullName>
    </submittedName>
</protein>
<dbReference type="InterPro" id="IPR010982">
    <property type="entry name" value="Lambda_DNA-bd_dom_sf"/>
</dbReference>
<evidence type="ECO:0000313" key="2">
    <source>
        <dbReference type="EMBL" id="SMY00070.1"/>
    </source>
</evidence>
<keyword evidence="2" id="KW-0371">Homeobox</keyword>
<dbReference type="CDD" id="cd00093">
    <property type="entry name" value="HTH_XRE"/>
    <property type="match status" value="1"/>
</dbReference>
<accession>A0A2H1KJU6</accession>
<dbReference type="PROSITE" id="PS50943">
    <property type="entry name" value="HTH_CROC1"/>
    <property type="match status" value="1"/>
</dbReference>
<feature type="domain" description="HTH cro/C1-type" evidence="1">
    <location>
        <begin position="19"/>
        <end position="79"/>
    </location>
</feature>
<sequence>MTAEENDWVGLDALFAKNVEHYRLRNNLSQGDLARRMNDLGFKSYSQMTVSRTEKGSRQVGVAEAHALAESLQVDFEEMTKGFRLVTLRKRVEAVVENYERTHEAIADIHAAEELLRIELEKVNPVFDLASELDKPVNDHVADELRVATRTLERTQWKSLAEAITRWTDEFDQET</sequence>
<proteinExistence type="predicted"/>
<dbReference type="GO" id="GO:0003677">
    <property type="term" value="F:DNA binding"/>
    <property type="evidence" value="ECO:0007669"/>
    <property type="project" value="UniProtKB-KW"/>
</dbReference>
<evidence type="ECO:0000313" key="3">
    <source>
        <dbReference type="Proteomes" id="UP000234641"/>
    </source>
</evidence>
<reference evidence="2 3" key="1">
    <citation type="submission" date="2017-03" db="EMBL/GenBank/DDBJ databases">
        <authorList>
            <person name="Afonso C.L."/>
            <person name="Miller P.J."/>
            <person name="Scott M.A."/>
            <person name="Spackman E."/>
            <person name="Goraichik I."/>
            <person name="Dimitrov K.M."/>
            <person name="Suarez D.L."/>
            <person name="Swayne D.E."/>
        </authorList>
    </citation>
    <scope>NUCLEOTIDE SEQUENCE [LARGE SCALE GENOMIC DNA]</scope>
    <source>
        <strain evidence="2 3">ATCC 9172</strain>
    </source>
</reference>
<dbReference type="SUPFAM" id="SSF47413">
    <property type="entry name" value="lambda repressor-like DNA-binding domains"/>
    <property type="match status" value="1"/>
</dbReference>
<evidence type="ECO:0000259" key="1">
    <source>
        <dbReference type="PROSITE" id="PS50943"/>
    </source>
</evidence>
<dbReference type="Pfam" id="PF13560">
    <property type="entry name" value="HTH_31"/>
    <property type="match status" value="1"/>
</dbReference>
<organism evidence="2 3">
    <name type="scientific">Brevibacterium linens ATCC 9172</name>
    <dbReference type="NCBI Taxonomy" id="1255617"/>
    <lineage>
        <taxon>Bacteria</taxon>
        <taxon>Bacillati</taxon>
        <taxon>Actinomycetota</taxon>
        <taxon>Actinomycetes</taxon>
        <taxon>Micrococcales</taxon>
        <taxon>Brevibacteriaceae</taxon>
        <taxon>Brevibacterium</taxon>
    </lineage>
</organism>
<dbReference type="Proteomes" id="UP000234641">
    <property type="component" value="Unassembled WGS sequence"/>
</dbReference>
<dbReference type="RefSeq" id="WP_145997990.1">
    <property type="nucleotide sequence ID" value="NZ_FXYY01000033.1"/>
</dbReference>
<dbReference type="Gene3D" id="1.10.260.40">
    <property type="entry name" value="lambda repressor-like DNA-binding domains"/>
    <property type="match status" value="1"/>
</dbReference>